<name>A0ABV9HUG5_9FLAO</name>
<reference evidence="2" key="1">
    <citation type="journal article" date="2019" name="Int. J. Syst. Evol. Microbiol.">
        <title>The Global Catalogue of Microorganisms (GCM) 10K type strain sequencing project: providing services to taxonomists for standard genome sequencing and annotation.</title>
        <authorList>
            <consortium name="The Broad Institute Genomics Platform"/>
            <consortium name="The Broad Institute Genome Sequencing Center for Infectious Disease"/>
            <person name="Wu L."/>
            <person name="Ma J."/>
        </authorList>
    </citation>
    <scope>NUCLEOTIDE SEQUENCE [LARGE SCALE GENOMIC DNA]</scope>
    <source>
        <strain evidence="2">YJ-61-S</strain>
    </source>
</reference>
<sequence>MNNLKKQQHYVWKYYLKPWTINDKIWCQRNGSTFNTSLKNIAQKRYFYESEQLNSDELAFLKYFLSGMHPTAQKSLNELLKLYNFTADSNGYIKKCGIEDFHSIIEKNFISILGKLYLEDLSFFENEKEKNDFAYFIGSQYTRTNKMRDNMIKANLKTPNLNPEKLSKVFNLILADTIGNWIFSKTKTRLLINNSDIDFITGDQPVLNTMGNHSYTKAPEKMELYYPISPKYAIYISEKLDGKIYISKDDVIKYNEFIKNHSKEQLYSRKENDF</sequence>
<evidence type="ECO:0000313" key="1">
    <source>
        <dbReference type="EMBL" id="MFC4633478.1"/>
    </source>
</evidence>
<dbReference type="Proteomes" id="UP001596043">
    <property type="component" value="Unassembled WGS sequence"/>
</dbReference>
<protein>
    <submittedName>
        <fullName evidence="1">DUF4238 domain-containing protein</fullName>
    </submittedName>
</protein>
<dbReference type="EMBL" id="JBHSFV010000002">
    <property type="protein sequence ID" value="MFC4633478.1"/>
    <property type="molecule type" value="Genomic_DNA"/>
</dbReference>
<comment type="caution">
    <text evidence="1">The sequence shown here is derived from an EMBL/GenBank/DDBJ whole genome shotgun (WGS) entry which is preliminary data.</text>
</comment>
<dbReference type="InterPro" id="IPR025332">
    <property type="entry name" value="DUF4238"/>
</dbReference>
<dbReference type="Pfam" id="PF14022">
    <property type="entry name" value="DUF4238"/>
    <property type="match status" value="1"/>
</dbReference>
<dbReference type="RefSeq" id="WP_379977684.1">
    <property type="nucleotide sequence ID" value="NZ_JBHSFV010000002.1"/>
</dbReference>
<keyword evidence="2" id="KW-1185">Reference proteome</keyword>
<accession>A0ABV9HUG5</accession>
<evidence type="ECO:0000313" key="2">
    <source>
        <dbReference type="Proteomes" id="UP001596043"/>
    </source>
</evidence>
<organism evidence="1 2">
    <name type="scientific">Dokdonia ponticola</name>
    <dbReference type="NCBI Taxonomy" id="2041041"/>
    <lineage>
        <taxon>Bacteria</taxon>
        <taxon>Pseudomonadati</taxon>
        <taxon>Bacteroidota</taxon>
        <taxon>Flavobacteriia</taxon>
        <taxon>Flavobacteriales</taxon>
        <taxon>Flavobacteriaceae</taxon>
        <taxon>Dokdonia</taxon>
    </lineage>
</organism>
<gene>
    <name evidence="1" type="ORF">ACFO3O_06145</name>
</gene>
<proteinExistence type="predicted"/>